<dbReference type="EMBL" id="MK049553">
    <property type="protein sequence ID" value="QCQ73702.1"/>
    <property type="molecule type" value="mRNA"/>
</dbReference>
<dbReference type="PROSITE" id="PS00086">
    <property type="entry name" value="CYTOCHROME_P450"/>
    <property type="match status" value="1"/>
</dbReference>
<dbReference type="InterPro" id="IPR002401">
    <property type="entry name" value="Cyt_P450_E_grp-I"/>
</dbReference>
<dbReference type="SUPFAM" id="SSF48264">
    <property type="entry name" value="Cytochrome P450"/>
    <property type="match status" value="1"/>
</dbReference>
<comment type="similarity">
    <text evidence="2 8">Belongs to the cytochrome P450 family.</text>
</comment>
<dbReference type="AlphaFoldDB" id="A0A4P8NYX5"/>
<dbReference type="GO" id="GO:0016712">
    <property type="term" value="F:oxidoreductase activity, acting on paired donors, with incorporation or reduction of molecular oxygen, reduced flavin or flavoprotein as one donor, and incorporation of one atom of oxygen"/>
    <property type="evidence" value="ECO:0007669"/>
    <property type="project" value="TreeGrafter"/>
</dbReference>
<dbReference type="PRINTS" id="PR00385">
    <property type="entry name" value="P450"/>
</dbReference>
<dbReference type="GO" id="GO:0020037">
    <property type="term" value="F:heme binding"/>
    <property type="evidence" value="ECO:0007669"/>
    <property type="project" value="InterPro"/>
</dbReference>
<dbReference type="GO" id="GO:0005737">
    <property type="term" value="C:cytoplasm"/>
    <property type="evidence" value="ECO:0007669"/>
    <property type="project" value="TreeGrafter"/>
</dbReference>
<evidence type="ECO:0000256" key="1">
    <source>
        <dbReference type="ARBA" id="ARBA00001971"/>
    </source>
</evidence>
<organism evidence="9">
    <name type="scientific">Dugesia japonica</name>
    <name type="common">Planarian</name>
    <dbReference type="NCBI Taxonomy" id="6161"/>
    <lineage>
        <taxon>Eukaryota</taxon>
        <taxon>Metazoa</taxon>
        <taxon>Spiralia</taxon>
        <taxon>Lophotrochozoa</taxon>
        <taxon>Platyhelminthes</taxon>
        <taxon>Rhabditophora</taxon>
        <taxon>Seriata</taxon>
        <taxon>Tricladida</taxon>
        <taxon>Continenticola</taxon>
        <taxon>Geoplanoidea</taxon>
        <taxon>Dugesiidae</taxon>
        <taxon>Dugesia</taxon>
    </lineage>
</organism>
<accession>A0A4P8NYX5</accession>
<dbReference type="PRINTS" id="PR00463">
    <property type="entry name" value="EP450I"/>
</dbReference>
<dbReference type="InterPro" id="IPR017972">
    <property type="entry name" value="Cyt_P450_CS"/>
</dbReference>
<keyword evidence="4 8" id="KW-0560">Oxidoreductase</keyword>
<sequence length="507" mass="59656">MIYIYLILGLLIILYYFYGFQKRNSIPKGLKETPIEYGLPILGIIHKIKEPMHNYLLKLSKKHGPIFRIKLGMRDVLILSNYDIIKKALVDDGQNFSGRWRMKLISLITHDSGIIFKDGQDWSTQRSFVLKVLRDFGLGKSKSVDLVQNECSFLLEELESLEGKIIDFSKIIPIYTANIISKFIMNKRFERENPKIARIEKMLSEEIKKKDIIQLLHIMFPKCDTSGLFCELIINFTSKWKEFLEIQNYFKEEIDEHLKTIDFNSEGEDLMDRFLIKQNQLKQQNIDVGSFNDWQLIRSSLELFYAGYETTSTTLCWSFLFMSKHQDIQQKVHNEIIEIIGKERLPTMNDKKSMNYTQAVMDEIFRMSSVAPLALIHRTLNDANIDGYFIPKNTLIFPNLYACHFDRDIWEKPMIFYPEHFLTEDDNGNLKYTPRDELILFSIGKRQCLGESLARMEFFIFFTSILQRFRVKLVKELNEKEYEEALLGKDGIIRGSIVNDFIFTKQN</sequence>
<dbReference type="GO" id="GO:0006082">
    <property type="term" value="P:organic acid metabolic process"/>
    <property type="evidence" value="ECO:0007669"/>
    <property type="project" value="TreeGrafter"/>
</dbReference>
<dbReference type="FunFam" id="1.10.630.10:FF:000036">
    <property type="entry name" value="CYtochrome P450 family"/>
    <property type="match status" value="1"/>
</dbReference>
<feature type="binding site" description="axial binding residue" evidence="7">
    <location>
        <position position="448"/>
    </location>
    <ligand>
        <name>heme</name>
        <dbReference type="ChEBI" id="CHEBI:30413"/>
    </ligand>
    <ligandPart>
        <name>Fe</name>
        <dbReference type="ChEBI" id="CHEBI:18248"/>
    </ligandPart>
</feature>
<keyword evidence="7 8" id="KW-0349">Heme</keyword>
<keyword evidence="5 7" id="KW-0408">Iron</keyword>
<evidence type="ECO:0000256" key="6">
    <source>
        <dbReference type="ARBA" id="ARBA00023033"/>
    </source>
</evidence>
<name>A0A4P8NYX5_DUGJA</name>
<evidence type="ECO:0000256" key="8">
    <source>
        <dbReference type="RuleBase" id="RU000461"/>
    </source>
</evidence>
<evidence type="ECO:0000256" key="3">
    <source>
        <dbReference type="ARBA" id="ARBA00022723"/>
    </source>
</evidence>
<evidence type="ECO:0000256" key="2">
    <source>
        <dbReference type="ARBA" id="ARBA00010617"/>
    </source>
</evidence>
<protein>
    <submittedName>
        <fullName evidence="9">P450 2B-like protein</fullName>
    </submittedName>
</protein>
<dbReference type="PANTHER" id="PTHR24300">
    <property type="entry name" value="CYTOCHROME P450 508A4-RELATED"/>
    <property type="match status" value="1"/>
</dbReference>
<proteinExistence type="evidence at transcript level"/>
<gene>
    <name evidence="9" type="primary">p4502B</name>
</gene>
<keyword evidence="3 7" id="KW-0479">Metal-binding</keyword>
<dbReference type="InterPro" id="IPR036396">
    <property type="entry name" value="Cyt_P450_sf"/>
</dbReference>
<dbReference type="InterPro" id="IPR001128">
    <property type="entry name" value="Cyt_P450"/>
</dbReference>
<dbReference type="Gene3D" id="1.10.630.10">
    <property type="entry name" value="Cytochrome P450"/>
    <property type="match status" value="1"/>
</dbReference>
<dbReference type="GO" id="GO:0005506">
    <property type="term" value="F:iron ion binding"/>
    <property type="evidence" value="ECO:0007669"/>
    <property type="project" value="InterPro"/>
</dbReference>
<evidence type="ECO:0000256" key="5">
    <source>
        <dbReference type="ARBA" id="ARBA00023004"/>
    </source>
</evidence>
<dbReference type="InterPro" id="IPR050182">
    <property type="entry name" value="Cytochrome_P450_fam2"/>
</dbReference>
<comment type="cofactor">
    <cofactor evidence="1 7">
        <name>heme</name>
        <dbReference type="ChEBI" id="CHEBI:30413"/>
    </cofactor>
</comment>
<reference evidence="9" key="1">
    <citation type="submission" date="2018-10" db="EMBL/GenBank/DDBJ databases">
        <title>Identification of a P450 2B-like gene in planarian Dugesia japonica.</title>
        <authorList>
            <person name="Ma K."/>
        </authorList>
    </citation>
    <scope>NUCLEOTIDE SEQUENCE</scope>
</reference>
<evidence type="ECO:0000256" key="4">
    <source>
        <dbReference type="ARBA" id="ARBA00023002"/>
    </source>
</evidence>
<dbReference type="GO" id="GO:0006805">
    <property type="term" value="P:xenobiotic metabolic process"/>
    <property type="evidence" value="ECO:0007669"/>
    <property type="project" value="TreeGrafter"/>
</dbReference>
<keyword evidence="6 8" id="KW-0503">Monooxygenase</keyword>
<evidence type="ECO:0000256" key="7">
    <source>
        <dbReference type="PIRSR" id="PIRSR602401-1"/>
    </source>
</evidence>
<evidence type="ECO:0000313" key="9">
    <source>
        <dbReference type="EMBL" id="QCQ73702.1"/>
    </source>
</evidence>
<dbReference type="PANTHER" id="PTHR24300:SF375">
    <property type="entry name" value="CYTOCHROME P450 FAMILY"/>
    <property type="match status" value="1"/>
</dbReference>
<dbReference type="Pfam" id="PF00067">
    <property type="entry name" value="p450"/>
    <property type="match status" value="1"/>
</dbReference>